<feature type="chain" id="PRO_5028816578" description="Protein SirB1 N-terminal domain-containing protein" evidence="1">
    <location>
        <begin position="22"/>
        <end position="520"/>
    </location>
</feature>
<dbReference type="RefSeq" id="WP_210757467.1">
    <property type="nucleotide sequence ID" value="NZ_CP060139.1"/>
</dbReference>
<proteinExistence type="predicted"/>
<reference evidence="2 3" key="1">
    <citation type="submission" date="2020-08" db="EMBL/GenBank/DDBJ databases">
        <title>Croceimicrobium hydrocarbonivorans gen. nov., sp. nov., a novel marine bacterium isolated from a bacterial consortium that degrades polyethylene terephthalate.</title>
        <authorList>
            <person name="Liu R."/>
        </authorList>
    </citation>
    <scope>NUCLEOTIDE SEQUENCE [LARGE SCALE GENOMIC DNA]</scope>
    <source>
        <strain evidence="2 3">A20-9</strain>
    </source>
</reference>
<evidence type="ECO:0000313" key="3">
    <source>
        <dbReference type="Proteomes" id="UP000516305"/>
    </source>
</evidence>
<name>A0A7H0VB01_9FLAO</name>
<organism evidence="2 3">
    <name type="scientific">Croceimicrobium hydrocarbonivorans</name>
    <dbReference type="NCBI Taxonomy" id="2761580"/>
    <lineage>
        <taxon>Bacteria</taxon>
        <taxon>Pseudomonadati</taxon>
        <taxon>Bacteroidota</taxon>
        <taxon>Flavobacteriia</taxon>
        <taxon>Flavobacteriales</taxon>
        <taxon>Owenweeksiaceae</taxon>
        <taxon>Croceimicrobium</taxon>
    </lineage>
</organism>
<dbReference type="EMBL" id="CP060139">
    <property type="protein sequence ID" value="QNR22899.1"/>
    <property type="molecule type" value="Genomic_DNA"/>
</dbReference>
<evidence type="ECO:0008006" key="4">
    <source>
        <dbReference type="Google" id="ProtNLM"/>
    </source>
</evidence>
<evidence type="ECO:0000313" key="2">
    <source>
        <dbReference type="EMBL" id="QNR22899.1"/>
    </source>
</evidence>
<dbReference type="KEGG" id="chyd:H4K34_10970"/>
<keyword evidence="3" id="KW-1185">Reference proteome</keyword>
<gene>
    <name evidence="2" type="ORF">H4K34_10970</name>
</gene>
<evidence type="ECO:0000256" key="1">
    <source>
        <dbReference type="SAM" id="SignalP"/>
    </source>
</evidence>
<keyword evidence="1" id="KW-0732">Signal</keyword>
<accession>A0A7H0VB01</accession>
<feature type="signal peptide" evidence="1">
    <location>
        <begin position="1"/>
        <end position="21"/>
    </location>
</feature>
<dbReference type="Proteomes" id="UP000516305">
    <property type="component" value="Chromosome"/>
</dbReference>
<sequence>MKSLLRSLSLLLLFFSPFVNSAQALKMPIEWLEFSNTFEENSFQAAAKGDTNHLYLLLAAGGRMDSSTALANQEKLEQIFQSLDSAKLVRKSTKKIVKTVFNRVHEEIFYKYESNNQFCEIFETGFYNCVSASGMYSYFFSRLGIPHIMVEIPGHVYVMVMHDDETWVVESTDPRQGFYEIEMQSREELIEEYLARKLISPKQLNDPKLDSIVGSFDDREFVNPSRLVAIQYQNQSLYDLEAENYHSALQNHLKARFLAPDADYEEAAFIIGTWIEQEDYSKPYYFDLCRVNWTFFSEKEKLENLEAFEYYCARYLEKKIDRSIYEAWFDFFQEAYLSNDSALKYIRANRFITLGTEAFQKGKISETLENGKNCLDELPNDQSGITLVMSGIAMKIQAGKWMESSISDSLRSYNHHYPSLLENPIYRNLVAEIYILEAVNHVNRNQLSSAKRNLEELEETLGGSLPETVNEERVALAYSKVAHYSFRSSKREAQNWIERGLKYAPSNSLLLGLKDYYRKI</sequence>
<dbReference type="AlphaFoldDB" id="A0A7H0VB01"/>
<protein>
    <recommendedName>
        <fullName evidence="4">Protein SirB1 N-terminal domain-containing protein</fullName>
    </recommendedName>
</protein>